<gene>
    <name evidence="6" type="ORF">V6N11_076515</name>
</gene>
<dbReference type="EMBL" id="JBBPBN010000045">
    <property type="protein sequence ID" value="KAK8996275.1"/>
    <property type="molecule type" value="Genomic_DNA"/>
</dbReference>
<comment type="caution">
    <text evidence="6">The sequence shown here is derived from an EMBL/GenBank/DDBJ whole genome shotgun (WGS) entry which is preliminary data.</text>
</comment>
<feature type="domain" description="RING-type" evidence="5">
    <location>
        <begin position="53"/>
        <end position="95"/>
    </location>
</feature>
<dbReference type="InterPro" id="IPR001841">
    <property type="entry name" value="Znf_RING"/>
</dbReference>
<organism evidence="6 7">
    <name type="scientific">Hibiscus sabdariffa</name>
    <name type="common">roselle</name>
    <dbReference type="NCBI Taxonomy" id="183260"/>
    <lineage>
        <taxon>Eukaryota</taxon>
        <taxon>Viridiplantae</taxon>
        <taxon>Streptophyta</taxon>
        <taxon>Embryophyta</taxon>
        <taxon>Tracheophyta</taxon>
        <taxon>Spermatophyta</taxon>
        <taxon>Magnoliopsida</taxon>
        <taxon>eudicotyledons</taxon>
        <taxon>Gunneridae</taxon>
        <taxon>Pentapetalae</taxon>
        <taxon>rosids</taxon>
        <taxon>malvids</taxon>
        <taxon>Malvales</taxon>
        <taxon>Malvaceae</taxon>
        <taxon>Malvoideae</taxon>
        <taxon>Hibiscus</taxon>
    </lineage>
</organism>
<evidence type="ECO:0000256" key="2">
    <source>
        <dbReference type="ARBA" id="ARBA00022771"/>
    </source>
</evidence>
<dbReference type="InterPro" id="IPR013083">
    <property type="entry name" value="Znf_RING/FYVE/PHD"/>
</dbReference>
<name>A0ABR2Q6G7_9ROSI</name>
<dbReference type="SMART" id="SM00184">
    <property type="entry name" value="RING"/>
    <property type="match status" value="1"/>
</dbReference>
<keyword evidence="2 4" id="KW-0863">Zinc-finger</keyword>
<dbReference type="InterPro" id="IPR051834">
    <property type="entry name" value="RING_finger_E3_ligase"/>
</dbReference>
<evidence type="ECO:0000313" key="6">
    <source>
        <dbReference type="EMBL" id="KAK8996275.1"/>
    </source>
</evidence>
<accession>A0ABR2Q6G7</accession>
<keyword evidence="1" id="KW-0479">Metal-binding</keyword>
<evidence type="ECO:0000256" key="4">
    <source>
        <dbReference type="PROSITE-ProRule" id="PRU00175"/>
    </source>
</evidence>
<dbReference type="PANTHER" id="PTHR45931">
    <property type="entry name" value="SI:CH211-59O9.10"/>
    <property type="match status" value="1"/>
</dbReference>
<dbReference type="Gene3D" id="3.30.40.10">
    <property type="entry name" value="Zinc/RING finger domain, C3HC4 (zinc finger)"/>
    <property type="match status" value="1"/>
</dbReference>
<reference evidence="6 7" key="1">
    <citation type="journal article" date="2024" name="G3 (Bethesda)">
        <title>Genome assembly of Hibiscus sabdariffa L. provides insights into metabolisms of medicinal natural products.</title>
        <authorList>
            <person name="Kim T."/>
        </authorList>
    </citation>
    <scope>NUCLEOTIDE SEQUENCE [LARGE SCALE GENOMIC DNA]</scope>
    <source>
        <strain evidence="6">TK-2024</strain>
        <tissue evidence="6">Old leaves</tissue>
    </source>
</reference>
<evidence type="ECO:0000313" key="7">
    <source>
        <dbReference type="Proteomes" id="UP001396334"/>
    </source>
</evidence>
<keyword evidence="3" id="KW-0862">Zinc</keyword>
<dbReference type="Pfam" id="PF13639">
    <property type="entry name" value="zf-RING_2"/>
    <property type="match status" value="1"/>
</dbReference>
<sequence>MVLNKLVAFIYSVVGVKRSADEGGGGAKETAAAGYVAVPPVSDCLRGGEGEMCSVCLSSMEEGEERRVLPCMHEFHRGCVDRWVSSCRKNCPICRFSVGEQQRFQFHPREAFTEEMLIWFSSFHIAGF</sequence>
<protein>
    <recommendedName>
        <fullName evidence="5">RING-type domain-containing protein</fullName>
    </recommendedName>
</protein>
<keyword evidence="7" id="KW-1185">Reference proteome</keyword>
<dbReference type="Proteomes" id="UP001396334">
    <property type="component" value="Unassembled WGS sequence"/>
</dbReference>
<evidence type="ECO:0000256" key="3">
    <source>
        <dbReference type="ARBA" id="ARBA00022833"/>
    </source>
</evidence>
<evidence type="ECO:0000259" key="5">
    <source>
        <dbReference type="PROSITE" id="PS50089"/>
    </source>
</evidence>
<dbReference type="PROSITE" id="PS50089">
    <property type="entry name" value="ZF_RING_2"/>
    <property type="match status" value="1"/>
</dbReference>
<dbReference type="PANTHER" id="PTHR45931:SF3">
    <property type="entry name" value="RING ZINC FINGER-CONTAINING PROTEIN"/>
    <property type="match status" value="1"/>
</dbReference>
<proteinExistence type="predicted"/>
<evidence type="ECO:0000256" key="1">
    <source>
        <dbReference type="ARBA" id="ARBA00022723"/>
    </source>
</evidence>
<dbReference type="SUPFAM" id="SSF57850">
    <property type="entry name" value="RING/U-box"/>
    <property type="match status" value="1"/>
</dbReference>